<dbReference type="EMBL" id="PVNK01000164">
    <property type="protein sequence ID" value="PRP96785.1"/>
    <property type="molecule type" value="Genomic_DNA"/>
</dbReference>
<keyword evidence="4" id="KW-0521">NADP</keyword>
<dbReference type="AlphaFoldDB" id="A0A2S9XV98"/>
<evidence type="ECO:0000256" key="4">
    <source>
        <dbReference type="ARBA" id="ARBA00022857"/>
    </source>
</evidence>
<evidence type="ECO:0000259" key="7">
    <source>
        <dbReference type="Pfam" id="PF01593"/>
    </source>
</evidence>
<evidence type="ECO:0000256" key="3">
    <source>
        <dbReference type="ARBA" id="ARBA00022827"/>
    </source>
</evidence>
<keyword evidence="2" id="KW-0732">Signal</keyword>
<feature type="domain" description="Amine oxidase" evidence="7">
    <location>
        <begin position="15"/>
        <end position="502"/>
    </location>
</feature>
<evidence type="ECO:0000256" key="5">
    <source>
        <dbReference type="ARBA" id="ARBA00023027"/>
    </source>
</evidence>
<dbReference type="InterPro" id="IPR052206">
    <property type="entry name" value="Retinol_saturase"/>
</dbReference>
<dbReference type="EC" id="1.14.99.44" evidence="8"/>
<evidence type="ECO:0000313" key="8">
    <source>
        <dbReference type="EMBL" id="PRP96785.1"/>
    </source>
</evidence>
<dbReference type="RefSeq" id="WP_106392902.1">
    <property type="nucleotide sequence ID" value="NZ_PVNK01000164.1"/>
</dbReference>
<comment type="caution">
    <text evidence="8">The sequence shown here is derived from an EMBL/GenBank/DDBJ whole genome shotgun (WGS) entry which is preliminary data.</text>
</comment>
<dbReference type="Gene3D" id="3.50.50.60">
    <property type="entry name" value="FAD/NAD(P)-binding domain"/>
    <property type="match status" value="2"/>
</dbReference>
<dbReference type="InterPro" id="IPR036188">
    <property type="entry name" value="FAD/NAD-bd_sf"/>
</dbReference>
<feature type="region of interest" description="Disordered" evidence="6">
    <location>
        <begin position="522"/>
        <end position="546"/>
    </location>
</feature>
<proteinExistence type="predicted"/>
<name>A0A2S9XV98_9BACT</name>
<dbReference type="GO" id="GO:0016491">
    <property type="term" value="F:oxidoreductase activity"/>
    <property type="evidence" value="ECO:0007669"/>
    <property type="project" value="UniProtKB-KW"/>
</dbReference>
<organism evidence="8 9">
    <name type="scientific">Enhygromyxa salina</name>
    <dbReference type="NCBI Taxonomy" id="215803"/>
    <lineage>
        <taxon>Bacteria</taxon>
        <taxon>Pseudomonadati</taxon>
        <taxon>Myxococcota</taxon>
        <taxon>Polyangia</taxon>
        <taxon>Nannocystales</taxon>
        <taxon>Nannocystaceae</taxon>
        <taxon>Enhygromyxa</taxon>
    </lineage>
</organism>
<keyword evidence="1" id="KW-0285">Flavoprotein</keyword>
<sequence>MADYDAIIIGSGSGGMAAATALARAGKRVVVFEQHYLIGGYSQTFELEGFRFSPGVHYVGELGEGGNLRRIYEGLGVADDLVFFELNPDGFEHVIVGDERFDIPRGIEPFRARLKQRFPSEAAGIDGYLDTVDRMARELEWATPERLRDKLWMIARMPTTLRYGLMSLSRFLDQFTQAPLLRAILSIQAGDHGLGPSRAPAVVHAGLQSYYMNGGCYPRGGAGSIPDAFARQIRAHRGEVHVRSEVVRVLVEEGRAIGVELSDGAQVRADVVVSNVDPSMLWSRLVAPRHVSSRLRRRVRHLRYSVATISLFLATSMDLRAAGLDSGNVWYNHTTDIDAPYRLGEQPEFSNIDELPGLFLNISTLKDPTMRSDGLHTAEAFALASWDAFSRWQDSDPNHRPAAYEAKKAYIREKMLDTLERIVPGLRDHIVFSSVATPLTNERYLKVTRGSIYGPENSLRNAGPFRFPIKTEIDGLFQCGSSTLAPGIHGVTRSGLAAAAAALGCPDYELLNASGQSVRIYPAEDPSSWPPELRPHTPDSPDALTG</sequence>
<keyword evidence="3" id="KW-0274">FAD</keyword>
<evidence type="ECO:0000256" key="6">
    <source>
        <dbReference type="SAM" id="MobiDB-lite"/>
    </source>
</evidence>
<keyword evidence="5" id="KW-0520">NAD</keyword>
<dbReference type="PANTHER" id="PTHR46091">
    <property type="entry name" value="BLR7054 PROTEIN"/>
    <property type="match status" value="1"/>
</dbReference>
<dbReference type="Proteomes" id="UP000237968">
    <property type="component" value="Unassembled WGS sequence"/>
</dbReference>
<accession>A0A2S9XV98</accession>
<dbReference type="OrthoDB" id="9794630at2"/>
<protein>
    <submittedName>
        <fullName evidence="8">Diapolycopene oxygenase</fullName>
        <ecNumber evidence="8">1.14.99.44</ecNumber>
    </submittedName>
</protein>
<keyword evidence="8" id="KW-0560">Oxidoreductase</keyword>
<gene>
    <name evidence="8" type="primary">crtP</name>
    <name evidence="8" type="ORF">ENSA5_35590</name>
</gene>
<reference evidence="8 9" key="1">
    <citation type="submission" date="2018-03" db="EMBL/GenBank/DDBJ databases">
        <title>Draft Genome Sequences of the Obligatory Marine Myxobacteria Enhygromyxa salina SWB005.</title>
        <authorList>
            <person name="Poehlein A."/>
            <person name="Moghaddam J.A."/>
            <person name="Harms H."/>
            <person name="Alanjari M."/>
            <person name="Koenig G.M."/>
            <person name="Daniel R."/>
            <person name="Schaeberle T.F."/>
        </authorList>
    </citation>
    <scope>NUCLEOTIDE SEQUENCE [LARGE SCALE GENOMIC DNA]</scope>
    <source>
        <strain evidence="8 9">SWB005</strain>
    </source>
</reference>
<evidence type="ECO:0000313" key="9">
    <source>
        <dbReference type="Proteomes" id="UP000237968"/>
    </source>
</evidence>
<dbReference type="SUPFAM" id="SSF51905">
    <property type="entry name" value="FAD/NAD(P)-binding domain"/>
    <property type="match status" value="1"/>
</dbReference>
<keyword evidence="9" id="KW-1185">Reference proteome</keyword>
<dbReference type="InterPro" id="IPR002937">
    <property type="entry name" value="Amino_oxidase"/>
</dbReference>
<evidence type="ECO:0000256" key="2">
    <source>
        <dbReference type="ARBA" id="ARBA00022729"/>
    </source>
</evidence>
<dbReference type="PANTHER" id="PTHR46091:SF3">
    <property type="entry name" value="AMINE OXIDASE DOMAIN-CONTAINING PROTEIN"/>
    <property type="match status" value="1"/>
</dbReference>
<dbReference type="Pfam" id="PF01593">
    <property type="entry name" value="Amino_oxidase"/>
    <property type="match status" value="1"/>
</dbReference>
<evidence type="ECO:0000256" key="1">
    <source>
        <dbReference type="ARBA" id="ARBA00022630"/>
    </source>
</evidence>